<dbReference type="AlphaFoldDB" id="A0AAX2ADY6"/>
<gene>
    <name evidence="2" type="ORF">CP985_14125</name>
</gene>
<organism evidence="2 3">
    <name type="scientific">Malaciobacter mytili LMG 24559</name>
    <dbReference type="NCBI Taxonomy" id="1032238"/>
    <lineage>
        <taxon>Bacteria</taxon>
        <taxon>Pseudomonadati</taxon>
        <taxon>Campylobacterota</taxon>
        <taxon>Epsilonproteobacteria</taxon>
        <taxon>Campylobacterales</taxon>
        <taxon>Arcobacteraceae</taxon>
        <taxon>Malaciobacter</taxon>
    </lineage>
</organism>
<dbReference type="Proteomes" id="UP000290092">
    <property type="component" value="Unassembled WGS sequence"/>
</dbReference>
<dbReference type="EMBL" id="NXID01000074">
    <property type="protein sequence ID" value="RXK12884.1"/>
    <property type="molecule type" value="Genomic_DNA"/>
</dbReference>
<keyword evidence="3" id="KW-1185">Reference proteome</keyword>
<proteinExistence type="predicted"/>
<evidence type="ECO:0000313" key="3">
    <source>
        <dbReference type="Proteomes" id="UP000290092"/>
    </source>
</evidence>
<sequence>MMKIDTKNKELLIKTLAIILLIVSTPYYMILLPKVFLGFAAIYSSPDDMIAHSSMMILGFVAAVGMAYNSYKMIIEWNNSILVIFKESIFLLFLLLIYINTLEEPTGVIIDYLESLI</sequence>
<reference evidence="2 3" key="1">
    <citation type="submission" date="2017-09" db="EMBL/GenBank/DDBJ databases">
        <title>Genomics of the genus Arcobacter.</title>
        <authorList>
            <person name="Perez-Cataluna A."/>
            <person name="Figueras M.J."/>
            <person name="Salas-Masso N."/>
        </authorList>
    </citation>
    <scope>NUCLEOTIDE SEQUENCE [LARGE SCALE GENOMIC DNA]</scope>
    <source>
        <strain evidence="2 3">CECT 7386</strain>
    </source>
</reference>
<feature type="transmembrane region" description="Helical" evidence="1">
    <location>
        <begin position="80"/>
        <end position="99"/>
    </location>
</feature>
<name>A0AAX2ADY6_9BACT</name>
<keyword evidence="1" id="KW-0472">Membrane</keyword>
<feature type="transmembrane region" description="Helical" evidence="1">
    <location>
        <begin position="12"/>
        <end position="30"/>
    </location>
</feature>
<evidence type="ECO:0000256" key="1">
    <source>
        <dbReference type="SAM" id="Phobius"/>
    </source>
</evidence>
<keyword evidence="1" id="KW-1133">Transmembrane helix</keyword>
<accession>A0AAX2ADY6</accession>
<feature type="transmembrane region" description="Helical" evidence="1">
    <location>
        <begin position="50"/>
        <end position="68"/>
    </location>
</feature>
<dbReference type="RefSeq" id="WP_114843383.1">
    <property type="nucleotide sequence ID" value="NZ_CP031220.1"/>
</dbReference>
<dbReference type="KEGG" id="amyt:AMYT_a0180"/>
<comment type="caution">
    <text evidence="2">The sequence shown here is derived from an EMBL/GenBank/DDBJ whole genome shotgun (WGS) entry which is preliminary data.</text>
</comment>
<evidence type="ECO:0000313" key="2">
    <source>
        <dbReference type="EMBL" id="RXK12884.1"/>
    </source>
</evidence>
<keyword evidence="1" id="KW-0812">Transmembrane</keyword>
<protein>
    <submittedName>
        <fullName evidence="2">Uncharacterized protein</fullName>
    </submittedName>
</protein>